<dbReference type="PANTHER" id="PTHR43178:SF5">
    <property type="entry name" value="LIPOAMIDE ACYLTRANSFERASE COMPONENT OF BRANCHED-CHAIN ALPHA-KETO ACID DEHYDROGENASE COMPLEX, MITOCHONDRIAL"/>
    <property type="match status" value="1"/>
</dbReference>
<keyword evidence="2" id="KW-0808">Transferase</keyword>
<keyword evidence="9" id="KW-1185">Reference proteome</keyword>
<evidence type="ECO:0000259" key="7">
    <source>
        <dbReference type="PROSITE" id="PS50968"/>
    </source>
</evidence>
<dbReference type="GO" id="GO:0031405">
    <property type="term" value="F:lipoic acid binding"/>
    <property type="evidence" value="ECO:0007669"/>
    <property type="project" value="TreeGrafter"/>
</dbReference>
<evidence type="ECO:0000256" key="6">
    <source>
        <dbReference type="ARBA" id="ARBA00042008"/>
    </source>
</evidence>
<dbReference type="OrthoDB" id="10346481at2759"/>
<dbReference type="Gene3D" id="2.40.50.100">
    <property type="match status" value="1"/>
</dbReference>
<dbReference type="InterPro" id="IPR011053">
    <property type="entry name" value="Single_hybrid_motif"/>
</dbReference>
<dbReference type="PROSITE" id="PS50968">
    <property type="entry name" value="BIOTINYL_LIPOYL"/>
    <property type="match status" value="1"/>
</dbReference>
<feature type="domain" description="Lipoyl-binding" evidence="7">
    <location>
        <begin position="109"/>
        <end position="184"/>
    </location>
</feature>
<dbReference type="SUPFAM" id="SSF51230">
    <property type="entry name" value="Single hybrid motif"/>
    <property type="match status" value="1"/>
</dbReference>
<evidence type="ECO:0000256" key="3">
    <source>
        <dbReference type="ARBA" id="ARBA00023315"/>
    </source>
</evidence>
<dbReference type="EMBL" id="LRBS01000080">
    <property type="protein sequence ID" value="OII75845.1"/>
    <property type="molecule type" value="Genomic_DNA"/>
</dbReference>
<evidence type="ECO:0000256" key="5">
    <source>
        <dbReference type="ARBA" id="ARBA00039275"/>
    </source>
</evidence>
<comment type="caution">
    <text evidence="8">The sequence shown here is derived from an EMBL/GenBank/DDBJ whole genome shotgun (WGS) entry which is preliminary data.</text>
</comment>
<dbReference type="VEuPathDB" id="CryptoDB:cand_029290"/>
<dbReference type="EC" id="2.3.1.168" evidence="4"/>
<gene>
    <name evidence="8" type="ORF">cand_029290</name>
</gene>
<dbReference type="GeneID" id="92367113"/>
<dbReference type="Pfam" id="PF00364">
    <property type="entry name" value="Biotin_lipoyl"/>
    <property type="match status" value="1"/>
</dbReference>
<dbReference type="Proteomes" id="UP000186804">
    <property type="component" value="Unassembled WGS sequence"/>
</dbReference>
<organism evidence="8 9">
    <name type="scientific">Cryptosporidium andersoni</name>
    <dbReference type="NCBI Taxonomy" id="117008"/>
    <lineage>
        <taxon>Eukaryota</taxon>
        <taxon>Sar</taxon>
        <taxon>Alveolata</taxon>
        <taxon>Apicomplexa</taxon>
        <taxon>Conoidasida</taxon>
        <taxon>Coccidia</taxon>
        <taxon>Eucoccidiorida</taxon>
        <taxon>Eimeriorina</taxon>
        <taxon>Cryptosporidiidae</taxon>
        <taxon>Cryptosporidium</taxon>
    </lineage>
</organism>
<protein>
    <recommendedName>
        <fullName evidence="5">Lipoamide acyltransferase component of branched-chain alpha-keto acid dehydrogenase complex, mitochondrial</fullName>
        <ecNumber evidence="4">2.3.1.168</ecNumber>
    </recommendedName>
    <alternativeName>
        <fullName evidence="6">Branched-chain alpha-keto acid dehydrogenase complex component E2</fullName>
    </alternativeName>
</protein>
<evidence type="ECO:0000313" key="9">
    <source>
        <dbReference type="Proteomes" id="UP000186804"/>
    </source>
</evidence>
<evidence type="ECO:0000256" key="2">
    <source>
        <dbReference type="ARBA" id="ARBA00022679"/>
    </source>
</evidence>
<dbReference type="InterPro" id="IPR050743">
    <property type="entry name" value="2-oxoacid_DH_E2_comp"/>
</dbReference>
<accession>A0A1J4MSG7</accession>
<dbReference type="AlphaFoldDB" id="A0A1J4MSG7"/>
<comment type="cofactor">
    <cofactor evidence="1">
        <name>(R)-lipoate</name>
        <dbReference type="ChEBI" id="CHEBI:83088"/>
    </cofactor>
</comment>
<dbReference type="RefSeq" id="XP_067067691.1">
    <property type="nucleotide sequence ID" value="XM_067213156.1"/>
</dbReference>
<name>A0A1J4MSG7_9CRYT</name>
<dbReference type="CDD" id="cd06849">
    <property type="entry name" value="lipoyl_domain"/>
    <property type="match status" value="1"/>
</dbReference>
<dbReference type="GO" id="GO:0043754">
    <property type="term" value="F:dihydrolipoamide branched chain acyltransferase activity"/>
    <property type="evidence" value="ECO:0007669"/>
    <property type="project" value="UniProtKB-EC"/>
</dbReference>
<proteinExistence type="predicted"/>
<reference evidence="8 9" key="1">
    <citation type="submission" date="2016-10" db="EMBL/GenBank/DDBJ databases">
        <title>Reductive evolution of mitochondrial metabolism and differential evolution of invasion-related proteins in Cryptosporidium.</title>
        <authorList>
            <person name="Liu S."/>
            <person name="Roellig D.M."/>
            <person name="Guo Y."/>
            <person name="Li N."/>
            <person name="Frace M.A."/>
            <person name="Tang K."/>
            <person name="Zhang L."/>
            <person name="Feng Y."/>
            <person name="Xiao L."/>
        </authorList>
    </citation>
    <scope>NUCLEOTIDE SEQUENCE [LARGE SCALE GENOMIC DNA]</scope>
    <source>
        <strain evidence="8">30847</strain>
    </source>
</reference>
<dbReference type="PANTHER" id="PTHR43178">
    <property type="entry name" value="DIHYDROLIPOAMIDE ACETYLTRANSFERASE COMPONENT OF PYRUVATE DEHYDROGENASE COMPLEX"/>
    <property type="match status" value="1"/>
</dbReference>
<evidence type="ECO:0000313" key="8">
    <source>
        <dbReference type="EMBL" id="OII75845.1"/>
    </source>
</evidence>
<sequence length="275" mass="31385">MASTFKHISKKNIFNILKYIYSSGYPNNIKLRNYSIYSQTIPFSHLLINKKFKSTISYSTTNNDINQSNNIPNKSYKLDENNNSNTSIININNTNNDVVEENINHTKLLHLMKVPSVGDTNIHGILTEWKVLEGDQVIEDQIICTIETEEVTIDIHSEVSGNIIKRHIDIGKKVEAGEHLIDIEVSKPSKTLNIVETKSNTPTNMNLSYIPKICFEHKISKELKSKMHTPSYKIAIEKLDSSKHEEISDNNISLLKRKEFTEEEIELANLGTIDK</sequence>
<evidence type="ECO:0000256" key="1">
    <source>
        <dbReference type="ARBA" id="ARBA00001938"/>
    </source>
</evidence>
<dbReference type="InterPro" id="IPR000089">
    <property type="entry name" value="Biotin_lipoyl"/>
</dbReference>
<dbReference type="GO" id="GO:0016407">
    <property type="term" value="F:acetyltransferase activity"/>
    <property type="evidence" value="ECO:0007669"/>
    <property type="project" value="TreeGrafter"/>
</dbReference>
<keyword evidence="3" id="KW-0012">Acyltransferase</keyword>
<dbReference type="GO" id="GO:0005737">
    <property type="term" value="C:cytoplasm"/>
    <property type="evidence" value="ECO:0007669"/>
    <property type="project" value="TreeGrafter"/>
</dbReference>
<evidence type="ECO:0000256" key="4">
    <source>
        <dbReference type="ARBA" id="ARBA00038880"/>
    </source>
</evidence>